<dbReference type="eggNOG" id="COG3828">
    <property type="taxonomic scope" value="Bacteria"/>
</dbReference>
<dbReference type="Gene3D" id="3.40.50.880">
    <property type="match status" value="1"/>
</dbReference>
<sequence length="256" mass="29190">MKHSYQITMFVSPMGHDVNYISSLLVRWLESTGIYQVTVVGQCPEASDTIENYMKDIEGLAKADLFFFLCADYYWKDPEVRNNLEKAVAGGTPILFFHGLHPCFRDWPEMEKMIGLLWRDEATHGDFNYCDVKMTDISHPITQGVTGFRTKDELFCGLSNVWNVDMEVLATAYSDPELESRWSARGTGKNEPVLTVGNYGKGRTVDFILGHKWMYYTGHGLLENSTIAFEPPQFKTLLLRSCEWAITGDVKRKEGI</sequence>
<gene>
    <name evidence="2" type="ORF">CTER_1622</name>
</gene>
<dbReference type="AlphaFoldDB" id="S0FKQ4"/>
<dbReference type="EMBL" id="AORV01000027">
    <property type="protein sequence ID" value="EMS72447.1"/>
    <property type="molecule type" value="Genomic_DNA"/>
</dbReference>
<evidence type="ECO:0000313" key="3">
    <source>
        <dbReference type="Proteomes" id="UP000014155"/>
    </source>
</evidence>
<dbReference type="Proteomes" id="UP000014155">
    <property type="component" value="Unassembled WGS sequence"/>
</dbReference>
<feature type="domain" description="ThuA-like" evidence="1">
    <location>
        <begin position="51"/>
        <end position="217"/>
    </location>
</feature>
<protein>
    <submittedName>
        <fullName evidence="2">Trehalose utilization</fullName>
    </submittedName>
</protein>
<keyword evidence="3" id="KW-1185">Reference proteome</keyword>
<dbReference type="PATRIC" id="fig|1195236.3.peg.1949"/>
<dbReference type="SUPFAM" id="SSF52317">
    <property type="entry name" value="Class I glutamine amidotransferase-like"/>
    <property type="match status" value="1"/>
</dbReference>
<reference evidence="2 3" key="1">
    <citation type="journal article" date="2013" name="Genome Announc.">
        <title>Draft Genome Sequence of the Cellulolytic, Mesophilic, Anaerobic Bacterium Clostridium termitidis Strain CT1112 (DSM 5398).</title>
        <authorList>
            <person name="Lal S."/>
            <person name="Ramachandran U."/>
            <person name="Zhang X."/>
            <person name="Munir R."/>
            <person name="Sparling R."/>
            <person name="Levin D.B."/>
        </authorList>
    </citation>
    <scope>NUCLEOTIDE SEQUENCE [LARGE SCALE GENOMIC DNA]</scope>
    <source>
        <strain evidence="2 3">CT1112</strain>
    </source>
</reference>
<evidence type="ECO:0000313" key="2">
    <source>
        <dbReference type="EMBL" id="EMS72447.1"/>
    </source>
</evidence>
<evidence type="ECO:0000259" key="1">
    <source>
        <dbReference type="Pfam" id="PF06283"/>
    </source>
</evidence>
<name>S0FKQ4_RUMCE</name>
<accession>S0FKQ4</accession>
<proteinExistence type="predicted"/>
<dbReference type="InterPro" id="IPR029010">
    <property type="entry name" value="ThuA-like"/>
</dbReference>
<dbReference type="InterPro" id="IPR029062">
    <property type="entry name" value="Class_I_gatase-like"/>
</dbReference>
<dbReference type="Pfam" id="PF06283">
    <property type="entry name" value="ThuA"/>
    <property type="match status" value="1"/>
</dbReference>
<organism evidence="2 3">
    <name type="scientific">Ruminiclostridium cellobioparum subsp. termitidis CT1112</name>
    <dbReference type="NCBI Taxonomy" id="1195236"/>
    <lineage>
        <taxon>Bacteria</taxon>
        <taxon>Bacillati</taxon>
        <taxon>Bacillota</taxon>
        <taxon>Clostridia</taxon>
        <taxon>Eubacteriales</taxon>
        <taxon>Oscillospiraceae</taxon>
        <taxon>Ruminiclostridium</taxon>
    </lineage>
</organism>
<dbReference type="STRING" id="1195236.CTER_1622"/>
<comment type="caution">
    <text evidence="2">The sequence shown here is derived from an EMBL/GenBank/DDBJ whole genome shotgun (WGS) entry which is preliminary data.</text>
</comment>